<feature type="domain" description="PpiC" evidence="14">
    <location>
        <begin position="266"/>
        <end position="369"/>
    </location>
</feature>
<dbReference type="InterPro" id="IPR027304">
    <property type="entry name" value="Trigger_fact/SurA_dom_sf"/>
</dbReference>
<keyword evidence="4 13" id="KW-0812">Transmembrane</keyword>
<dbReference type="eggNOG" id="COG0760">
    <property type="taxonomic scope" value="Bacteria"/>
</dbReference>
<dbReference type="OrthoDB" id="9812372at2"/>
<evidence type="ECO:0000256" key="5">
    <source>
        <dbReference type="ARBA" id="ARBA00022989"/>
    </source>
</evidence>
<comment type="similarity">
    <text evidence="8">Belongs to the PpiD chaperone family.</text>
</comment>
<evidence type="ECO:0000256" key="6">
    <source>
        <dbReference type="ARBA" id="ARBA00023136"/>
    </source>
</evidence>
<dbReference type="Pfam" id="PF00639">
    <property type="entry name" value="Rotamase"/>
    <property type="match status" value="1"/>
</dbReference>
<feature type="transmembrane region" description="Helical" evidence="13">
    <location>
        <begin position="12"/>
        <end position="31"/>
    </location>
</feature>
<dbReference type="InterPro" id="IPR052029">
    <property type="entry name" value="PpiD_chaperone"/>
</dbReference>
<evidence type="ECO:0000313" key="16">
    <source>
        <dbReference type="Proteomes" id="UP000009102"/>
    </source>
</evidence>
<evidence type="ECO:0000259" key="14">
    <source>
        <dbReference type="PROSITE" id="PS50198"/>
    </source>
</evidence>
<protein>
    <recommendedName>
        <fullName evidence="9">Periplasmic chaperone PpiD</fullName>
    </recommendedName>
    <alternativeName>
        <fullName evidence="10">Periplasmic folding chaperone</fullName>
    </alternativeName>
</protein>
<evidence type="ECO:0000256" key="8">
    <source>
        <dbReference type="ARBA" id="ARBA00038408"/>
    </source>
</evidence>
<evidence type="ECO:0000256" key="4">
    <source>
        <dbReference type="ARBA" id="ARBA00022692"/>
    </source>
</evidence>
<evidence type="ECO:0000256" key="7">
    <source>
        <dbReference type="ARBA" id="ARBA00023186"/>
    </source>
</evidence>
<dbReference type="SUPFAM" id="SSF109998">
    <property type="entry name" value="Triger factor/SurA peptide-binding domain-like"/>
    <property type="match status" value="1"/>
</dbReference>
<dbReference type="PANTHER" id="PTHR47529">
    <property type="entry name" value="PEPTIDYL-PROLYL CIS-TRANS ISOMERASE D"/>
    <property type="match status" value="1"/>
</dbReference>
<dbReference type="SUPFAM" id="SSF54534">
    <property type="entry name" value="FKBP-like"/>
    <property type="match status" value="1"/>
</dbReference>
<dbReference type="Gene3D" id="1.10.4030.10">
    <property type="entry name" value="Porin chaperone SurA, peptide-binding domain"/>
    <property type="match status" value="1"/>
</dbReference>
<dbReference type="PANTHER" id="PTHR47529:SF1">
    <property type="entry name" value="PERIPLASMIC CHAPERONE PPID"/>
    <property type="match status" value="1"/>
</dbReference>
<keyword evidence="3" id="KW-0997">Cell inner membrane</keyword>
<evidence type="ECO:0000256" key="3">
    <source>
        <dbReference type="ARBA" id="ARBA00022519"/>
    </source>
</evidence>
<dbReference type="HOGENOM" id="CLU_023843_1_2_6"/>
<dbReference type="InterPro" id="IPR046357">
    <property type="entry name" value="PPIase_dom_sf"/>
</dbReference>
<dbReference type="EMBL" id="CP001801">
    <property type="protein sequence ID" value="ACX95248.1"/>
    <property type="molecule type" value="Genomic_DNA"/>
</dbReference>
<keyword evidence="2" id="KW-1003">Cell membrane</keyword>
<evidence type="ECO:0000256" key="13">
    <source>
        <dbReference type="SAM" id="Phobius"/>
    </source>
</evidence>
<dbReference type="AlphaFoldDB" id="D0KXS5"/>
<dbReference type="PROSITE" id="PS50198">
    <property type="entry name" value="PPIC_PPIASE_2"/>
    <property type="match status" value="1"/>
</dbReference>
<keyword evidence="5 13" id="KW-1133">Transmembrane helix</keyword>
<dbReference type="KEGG" id="hna:Hneap_0391"/>
<organism evidence="15 16">
    <name type="scientific">Halothiobacillus neapolitanus (strain ATCC 23641 / DSM 15147 / CIP 104769 / NCIMB 8539 / c2)</name>
    <name type="common">Thiobacillus neapolitanus</name>
    <dbReference type="NCBI Taxonomy" id="555778"/>
    <lineage>
        <taxon>Bacteria</taxon>
        <taxon>Pseudomonadati</taxon>
        <taxon>Pseudomonadota</taxon>
        <taxon>Gammaproteobacteria</taxon>
        <taxon>Chromatiales</taxon>
        <taxon>Halothiobacillaceae</taxon>
        <taxon>Halothiobacillus</taxon>
    </lineage>
</organism>
<keyword evidence="11" id="KW-0697">Rotamase</keyword>
<proteinExistence type="inferred from homology"/>
<sequence>MLMDLRERIQGWIAYAIIGLISIPFVLWGVGEYFSGGKNQPVAEVDGLPISQQAFEQAVSQQRQAIIQKLGGSVSAEMLQSLNLDQQVLDQMINERVLRVFVQKAGFRAPDAVVADLIRSEPAFKTDGAFDVKKYEAFVAARGTTVANFEAGLKQDIVMQTLENAISESTIVTAPELDQIVKLRDQTREIGMVRLDRARVIDTVAAPTDGAIEAYYAAHKGEFIRPERVKLRYIELSPKTLAPSVKVTDAQVEQAYANYVKKQEAQVVRTVRHILISVPKNADGAAIEAAKNKALAARAAIVSGKTSFADEARAVSDDPGSKNKGGDLGEVAPGQMVKPFEEAMDALKVGEVSEPVRTQFGWHLIEVTKESHPDIKPLADMRDKMVAEVQEQQVEKIYYNEGEKLSDQSYEHPDSLIPSAEALGLKVQASDWLDRNSGTGIAANEKVRQAAFSKEVLKQKLNSNLIELGVNHAVVIRVDQHEPATQLTLAEVKDQIATTLKDQAIDKALADAAKNIGKKLTADADPQAVATAAGATWVAPVWLKRTARDAPIPAEAIQAAFALAPAPDGQLASKALALSDGNEALVVVEAIKDGDPATISEQDKEALSAQIQQAQAQQTLGVLLKALRDEAKITINQKAEKTATP</sequence>
<accession>D0KXS5</accession>
<keyword evidence="11 15" id="KW-0413">Isomerase</keyword>
<evidence type="ECO:0000256" key="2">
    <source>
        <dbReference type="ARBA" id="ARBA00022475"/>
    </source>
</evidence>
<dbReference type="GO" id="GO:0003755">
    <property type="term" value="F:peptidyl-prolyl cis-trans isomerase activity"/>
    <property type="evidence" value="ECO:0007669"/>
    <property type="project" value="UniProtKB-KW"/>
</dbReference>
<dbReference type="RefSeq" id="WP_012823284.1">
    <property type="nucleotide sequence ID" value="NC_013422.1"/>
</dbReference>
<keyword evidence="6 13" id="KW-0472">Membrane</keyword>
<evidence type="ECO:0000313" key="15">
    <source>
        <dbReference type="EMBL" id="ACX95248.1"/>
    </source>
</evidence>
<keyword evidence="16" id="KW-1185">Reference proteome</keyword>
<name>D0KXS5_HALNC</name>
<keyword evidence="7" id="KW-0143">Chaperone</keyword>
<evidence type="ECO:0000256" key="1">
    <source>
        <dbReference type="ARBA" id="ARBA00004382"/>
    </source>
</evidence>
<dbReference type="STRING" id="555778.Hneap_0391"/>
<comment type="subcellular location">
    <subcellularLocation>
        <location evidence="1">Cell inner membrane</location>
        <topology evidence="1">Single-pass type II membrane protein</topology>
        <orientation evidence="1">Periplasmic side</orientation>
    </subcellularLocation>
</comment>
<dbReference type="Pfam" id="PF13624">
    <property type="entry name" value="SurA_N_3"/>
    <property type="match status" value="1"/>
</dbReference>
<dbReference type="Proteomes" id="UP000009102">
    <property type="component" value="Chromosome"/>
</dbReference>
<gene>
    <name evidence="15" type="ordered locus">Hneap_0391</name>
</gene>
<evidence type="ECO:0000256" key="10">
    <source>
        <dbReference type="ARBA" id="ARBA00042775"/>
    </source>
</evidence>
<dbReference type="Gene3D" id="3.10.50.40">
    <property type="match status" value="1"/>
</dbReference>
<feature type="region of interest" description="Disordered" evidence="12">
    <location>
        <begin position="312"/>
        <end position="332"/>
    </location>
</feature>
<dbReference type="GO" id="GO:0005886">
    <property type="term" value="C:plasma membrane"/>
    <property type="evidence" value="ECO:0007669"/>
    <property type="project" value="UniProtKB-SubCell"/>
</dbReference>
<evidence type="ECO:0000256" key="11">
    <source>
        <dbReference type="PROSITE-ProRule" id="PRU00278"/>
    </source>
</evidence>
<evidence type="ECO:0000256" key="12">
    <source>
        <dbReference type="SAM" id="MobiDB-lite"/>
    </source>
</evidence>
<feature type="compositionally biased region" description="Basic and acidic residues" evidence="12">
    <location>
        <begin position="312"/>
        <end position="327"/>
    </location>
</feature>
<reference evidence="15 16" key="1">
    <citation type="submission" date="2009-10" db="EMBL/GenBank/DDBJ databases">
        <title>Complete sequence of Halothiobacillus neapolitanus c2.</title>
        <authorList>
            <consortium name="US DOE Joint Genome Institute"/>
            <person name="Lucas S."/>
            <person name="Copeland A."/>
            <person name="Lapidus A."/>
            <person name="Glavina del Rio T."/>
            <person name="Tice H."/>
            <person name="Bruce D."/>
            <person name="Goodwin L."/>
            <person name="Pitluck S."/>
            <person name="Davenport K."/>
            <person name="Brettin T."/>
            <person name="Detter J.C."/>
            <person name="Han C."/>
            <person name="Tapia R."/>
            <person name="Larimer F."/>
            <person name="Land M."/>
            <person name="Hauser L."/>
            <person name="Kyrpides N."/>
            <person name="Mikhailova N."/>
            <person name="Kerfeld C."/>
            <person name="Cannon G."/>
            <person name="Heinhort S."/>
        </authorList>
    </citation>
    <scope>NUCLEOTIDE SEQUENCE [LARGE SCALE GENOMIC DNA]</scope>
    <source>
        <strain evidence="16">ATCC 23641 / c2</strain>
    </source>
</reference>
<dbReference type="InterPro" id="IPR000297">
    <property type="entry name" value="PPIase_PpiC"/>
</dbReference>
<evidence type="ECO:0000256" key="9">
    <source>
        <dbReference type="ARBA" id="ARBA00040743"/>
    </source>
</evidence>